<comment type="caution">
    <text evidence="3">The sequence shown here is derived from an EMBL/GenBank/DDBJ whole genome shotgun (WGS) entry which is preliminary data.</text>
</comment>
<dbReference type="PANTHER" id="PTHR33122:SF60">
    <property type="entry name" value="LIPID-TRANSFER PROTEIN DIR1-RELATED"/>
    <property type="match status" value="1"/>
</dbReference>
<accession>A0A5A7Q8D0</accession>
<keyword evidence="4" id="KW-1185">Reference proteome</keyword>
<dbReference type="InterPro" id="IPR044741">
    <property type="entry name" value="NsLTP-like"/>
</dbReference>
<dbReference type="Gene3D" id="1.10.110.10">
    <property type="entry name" value="Plant lipid-transfer and hydrophobic proteins"/>
    <property type="match status" value="1"/>
</dbReference>
<sequence length="102" mass="10352">MGGGSAAKFLLLVAALTAAFLGEAAGFSVCNMTEEGLEACKPSVTQPSPVPPSTECCDAVRGADLKCLCSYRNSVMLPALGIDPDLALALPAKCNLPPPPDC</sequence>
<dbReference type="GO" id="GO:0009627">
    <property type="term" value="P:systemic acquired resistance"/>
    <property type="evidence" value="ECO:0007669"/>
    <property type="project" value="InterPro"/>
</dbReference>
<dbReference type="Proteomes" id="UP000325081">
    <property type="component" value="Unassembled WGS sequence"/>
</dbReference>
<evidence type="ECO:0000313" key="4">
    <source>
        <dbReference type="Proteomes" id="UP000325081"/>
    </source>
</evidence>
<dbReference type="InterPro" id="IPR039265">
    <property type="entry name" value="DIR1-like"/>
</dbReference>
<dbReference type="GO" id="GO:0005504">
    <property type="term" value="F:fatty acid binding"/>
    <property type="evidence" value="ECO:0007669"/>
    <property type="project" value="InterPro"/>
</dbReference>
<protein>
    <submittedName>
        <fullName evidence="3">Lipid-transfer protein</fullName>
    </submittedName>
</protein>
<feature type="signal peptide" evidence="1">
    <location>
        <begin position="1"/>
        <end position="26"/>
    </location>
</feature>
<dbReference type="PANTHER" id="PTHR33122">
    <property type="entry name" value="LIPID BINDING PROTEIN-RELATED"/>
    <property type="match status" value="1"/>
</dbReference>
<feature type="domain" description="Bifunctional inhibitor/plant lipid transfer protein/seed storage helical" evidence="2">
    <location>
        <begin position="30"/>
        <end position="102"/>
    </location>
</feature>
<reference evidence="4" key="1">
    <citation type="journal article" date="2019" name="Curr. Biol.">
        <title>Genome Sequence of Striga asiatica Provides Insight into the Evolution of Plant Parasitism.</title>
        <authorList>
            <person name="Yoshida S."/>
            <person name="Kim S."/>
            <person name="Wafula E.K."/>
            <person name="Tanskanen J."/>
            <person name="Kim Y.M."/>
            <person name="Honaas L."/>
            <person name="Yang Z."/>
            <person name="Spallek T."/>
            <person name="Conn C.E."/>
            <person name="Ichihashi Y."/>
            <person name="Cheong K."/>
            <person name="Cui S."/>
            <person name="Der J.P."/>
            <person name="Gundlach H."/>
            <person name="Jiao Y."/>
            <person name="Hori C."/>
            <person name="Ishida J.K."/>
            <person name="Kasahara H."/>
            <person name="Kiba T."/>
            <person name="Kim M.S."/>
            <person name="Koo N."/>
            <person name="Laohavisit A."/>
            <person name="Lee Y.H."/>
            <person name="Lumba S."/>
            <person name="McCourt P."/>
            <person name="Mortimer J.C."/>
            <person name="Mutuku J.M."/>
            <person name="Nomura T."/>
            <person name="Sasaki-Sekimoto Y."/>
            <person name="Seto Y."/>
            <person name="Wang Y."/>
            <person name="Wakatake T."/>
            <person name="Sakakibara H."/>
            <person name="Demura T."/>
            <person name="Yamaguchi S."/>
            <person name="Yoneyama K."/>
            <person name="Manabe R.I."/>
            <person name="Nelson D.C."/>
            <person name="Schulman A.H."/>
            <person name="Timko M.P."/>
            <person name="dePamphilis C.W."/>
            <person name="Choi D."/>
            <person name="Shirasu K."/>
        </authorList>
    </citation>
    <scope>NUCLEOTIDE SEQUENCE [LARGE SCALE GENOMIC DNA]</scope>
    <source>
        <strain evidence="4">cv. UVA1</strain>
    </source>
</reference>
<dbReference type="InterPro" id="IPR016140">
    <property type="entry name" value="Bifunc_inhib/LTP/seed_store"/>
</dbReference>
<dbReference type="CDD" id="cd04660">
    <property type="entry name" value="nsLTP_like"/>
    <property type="match status" value="1"/>
</dbReference>
<evidence type="ECO:0000259" key="2">
    <source>
        <dbReference type="SMART" id="SM00499"/>
    </source>
</evidence>
<organism evidence="3 4">
    <name type="scientific">Striga asiatica</name>
    <name type="common">Asiatic witchweed</name>
    <name type="synonym">Buchnera asiatica</name>
    <dbReference type="NCBI Taxonomy" id="4170"/>
    <lineage>
        <taxon>Eukaryota</taxon>
        <taxon>Viridiplantae</taxon>
        <taxon>Streptophyta</taxon>
        <taxon>Embryophyta</taxon>
        <taxon>Tracheophyta</taxon>
        <taxon>Spermatophyta</taxon>
        <taxon>Magnoliopsida</taxon>
        <taxon>eudicotyledons</taxon>
        <taxon>Gunneridae</taxon>
        <taxon>Pentapetalae</taxon>
        <taxon>asterids</taxon>
        <taxon>lamiids</taxon>
        <taxon>Lamiales</taxon>
        <taxon>Orobanchaceae</taxon>
        <taxon>Buchnereae</taxon>
        <taxon>Striga</taxon>
    </lineage>
</organism>
<dbReference type="OrthoDB" id="643149at2759"/>
<dbReference type="AlphaFoldDB" id="A0A5A7Q8D0"/>
<dbReference type="EMBL" id="BKCP01005960">
    <property type="protein sequence ID" value="GER40647.1"/>
    <property type="molecule type" value="Genomic_DNA"/>
</dbReference>
<evidence type="ECO:0000313" key="3">
    <source>
        <dbReference type="EMBL" id="GER40647.1"/>
    </source>
</evidence>
<dbReference type="SUPFAM" id="SSF47699">
    <property type="entry name" value="Bifunctional inhibitor/lipid-transfer protein/seed storage 2S albumin"/>
    <property type="match status" value="1"/>
</dbReference>
<gene>
    <name evidence="3" type="ORF">STAS_17328</name>
</gene>
<dbReference type="InterPro" id="IPR036312">
    <property type="entry name" value="Bifun_inhib/LTP/seed_sf"/>
</dbReference>
<evidence type="ECO:0000256" key="1">
    <source>
        <dbReference type="SAM" id="SignalP"/>
    </source>
</evidence>
<name>A0A5A7Q8D0_STRAF</name>
<dbReference type="SMART" id="SM00499">
    <property type="entry name" value="AAI"/>
    <property type="match status" value="1"/>
</dbReference>
<proteinExistence type="predicted"/>
<feature type="chain" id="PRO_5022977246" evidence="1">
    <location>
        <begin position="27"/>
        <end position="102"/>
    </location>
</feature>
<keyword evidence="1" id="KW-0732">Signal</keyword>
<dbReference type="Pfam" id="PF14368">
    <property type="entry name" value="LTP_2"/>
    <property type="match status" value="1"/>
</dbReference>